<keyword evidence="5 8" id="KW-0812">Transmembrane</keyword>
<comment type="subcellular location">
    <subcellularLocation>
        <location evidence="1">Cell membrane</location>
        <topology evidence="1">Multi-pass membrane protein</topology>
    </subcellularLocation>
</comment>
<protein>
    <submittedName>
        <fullName evidence="9">Iron complex transport system permease protein</fullName>
    </submittedName>
</protein>
<evidence type="ECO:0000256" key="8">
    <source>
        <dbReference type="SAM" id="Phobius"/>
    </source>
</evidence>
<dbReference type="OrthoDB" id="9811721at2"/>
<feature type="transmembrane region" description="Helical" evidence="8">
    <location>
        <begin position="156"/>
        <end position="179"/>
    </location>
</feature>
<sequence length="343" mass="36619">MEGVQTYKAYFVILVLLLFLTFLLNLSLGSVSIPVNEVFSALFGGETAKSSWQYIIIDYRLPKAITALLAGSGLAVSGLLMQTLFRNPLAGPFVLGLSSGASLGVAFLILGASAFGGFFGSLLLSQWSLVIASALGSFLVLLAVLAVTFRIKDTMAILIIGLMFGSVTAAVVGVLSYFSNAEQLQQFIFWSFGSLGNQSWQGVLIMAICCFIGLAVSFFSSKSLNALLLGENYARSMGLHIKKTTFVIILATSILAGSVTAFAGPIAFVGLAVPHITRQYFKTSNHFTLIPAVLLSGGILMLFCDTVAQLPMSEFTLPINAITSLIGAPVVIWLLVRKRKLLF</sequence>
<evidence type="ECO:0000256" key="7">
    <source>
        <dbReference type="ARBA" id="ARBA00023136"/>
    </source>
</evidence>
<dbReference type="Proteomes" id="UP000271339">
    <property type="component" value="Unassembled WGS sequence"/>
</dbReference>
<dbReference type="InterPro" id="IPR037294">
    <property type="entry name" value="ABC_BtuC-like"/>
</dbReference>
<evidence type="ECO:0000256" key="1">
    <source>
        <dbReference type="ARBA" id="ARBA00004651"/>
    </source>
</evidence>
<feature type="transmembrane region" description="Helical" evidence="8">
    <location>
        <begin position="315"/>
        <end position="336"/>
    </location>
</feature>
<evidence type="ECO:0000256" key="6">
    <source>
        <dbReference type="ARBA" id="ARBA00022989"/>
    </source>
</evidence>
<accession>A0A3L9YXS2</accession>
<dbReference type="GO" id="GO:0005886">
    <property type="term" value="C:plasma membrane"/>
    <property type="evidence" value="ECO:0007669"/>
    <property type="project" value="UniProtKB-SubCell"/>
</dbReference>
<dbReference type="SUPFAM" id="SSF81345">
    <property type="entry name" value="ABC transporter involved in vitamin B12 uptake, BtuC"/>
    <property type="match status" value="1"/>
</dbReference>
<name>A0A3L9YXS2_9FLAO</name>
<dbReference type="InterPro" id="IPR000522">
    <property type="entry name" value="ABC_transptr_permease_BtuC"/>
</dbReference>
<dbReference type="CDD" id="cd06550">
    <property type="entry name" value="TM_ABC_iron-siderophores_like"/>
    <property type="match status" value="1"/>
</dbReference>
<keyword evidence="10" id="KW-1185">Reference proteome</keyword>
<comment type="similarity">
    <text evidence="2">Belongs to the binding-protein-dependent transport system permease family. FecCD subfamily.</text>
</comment>
<evidence type="ECO:0000256" key="4">
    <source>
        <dbReference type="ARBA" id="ARBA00022475"/>
    </source>
</evidence>
<evidence type="ECO:0000256" key="3">
    <source>
        <dbReference type="ARBA" id="ARBA00022448"/>
    </source>
</evidence>
<dbReference type="PANTHER" id="PTHR30472">
    <property type="entry name" value="FERRIC ENTEROBACTIN TRANSPORT SYSTEM PERMEASE PROTEIN"/>
    <property type="match status" value="1"/>
</dbReference>
<organism evidence="9 10">
    <name type="scientific">Ulvibacter antarcticus</name>
    <dbReference type="NCBI Taxonomy" id="442714"/>
    <lineage>
        <taxon>Bacteria</taxon>
        <taxon>Pseudomonadati</taxon>
        <taxon>Bacteroidota</taxon>
        <taxon>Flavobacteriia</taxon>
        <taxon>Flavobacteriales</taxon>
        <taxon>Flavobacteriaceae</taxon>
        <taxon>Ulvibacter</taxon>
    </lineage>
</organism>
<comment type="caution">
    <text evidence="9">The sequence shown here is derived from an EMBL/GenBank/DDBJ whole genome shotgun (WGS) entry which is preliminary data.</text>
</comment>
<dbReference type="GO" id="GO:0022857">
    <property type="term" value="F:transmembrane transporter activity"/>
    <property type="evidence" value="ECO:0007669"/>
    <property type="project" value="InterPro"/>
</dbReference>
<keyword evidence="7 8" id="KW-0472">Membrane</keyword>
<keyword evidence="6 8" id="KW-1133">Transmembrane helix</keyword>
<feature type="transmembrane region" description="Helical" evidence="8">
    <location>
        <begin position="285"/>
        <end position="303"/>
    </location>
</feature>
<feature type="transmembrane region" description="Helical" evidence="8">
    <location>
        <begin position="64"/>
        <end position="81"/>
    </location>
</feature>
<feature type="transmembrane region" description="Helical" evidence="8">
    <location>
        <begin position="245"/>
        <end position="273"/>
    </location>
</feature>
<dbReference type="Pfam" id="PF01032">
    <property type="entry name" value="FecCD"/>
    <property type="match status" value="1"/>
</dbReference>
<dbReference type="GO" id="GO:0033214">
    <property type="term" value="P:siderophore-iron import into cell"/>
    <property type="evidence" value="ECO:0007669"/>
    <property type="project" value="TreeGrafter"/>
</dbReference>
<evidence type="ECO:0000313" key="10">
    <source>
        <dbReference type="Proteomes" id="UP000271339"/>
    </source>
</evidence>
<dbReference type="AlphaFoldDB" id="A0A3L9YXS2"/>
<evidence type="ECO:0000256" key="5">
    <source>
        <dbReference type="ARBA" id="ARBA00022692"/>
    </source>
</evidence>
<dbReference type="EMBL" id="REFC01000012">
    <property type="protein sequence ID" value="RMA64630.1"/>
    <property type="molecule type" value="Genomic_DNA"/>
</dbReference>
<evidence type="ECO:0000313" key="9">
    <source>
        <dbReference type="EMBL" id="RMA64630.1"/>
    </source>
</evidence>
<feature type="transmembrane region" description="Helical" evidence="8">
    <location>
        <begin position="199"/>
        <end position="219"/>
    </location>
</feature>
<evidence type="ECO:0000256" key="2">
    <source>
        <dbReference type="ARBA" id="ARBA00007935"/>
    </source>
</evidence>
<keyword evidence="4" id="KW-1003">Cell membrane</keyword>
<gene>
    <name evidence="9" type="ORF">BXY75_1508</name>
</gene>
<feature type="transmembrane region" description="Helical" evidence="8">
    <location>
        <begin position="93"/>
        <end position="115"/>
    </location>
</feature>
<proteinExistence type="inferred from homology"/>
<reference evidence="9 10" key="1">
    <citation type="submission" date="2018-10" db="EMBL/GenBank/DDBJ databases">
        <title>Genomic Encyclopedia of Archaeal and Bacterial Type Strains, Phase II (KMG-II): from individual species to whole genera.</title>
        <authorList>
            <person name="Goeker M."/>
        </authorList>
    </citation>
    <scope>NUCLEOTIDE SEQUENCE [LARGE SCALE GENOMIC DNA]</scope>
    <source>
        <strain evidence="9 10">DSM 23424</strain>
    </source>
</reference>
<feature type="transmembrane region" description="Helical" evidence="8">
    <location>
        <begin position="127"/>
        <end position="149"/>
    </location>
</feature>
<dbReference type="PANTHER" id="PTHR30472:SF41">
    <property type="entry name" value="TRANSPORT SYSTEM PERMEASE PROTEIN"/>
    <property type="match status" value="1"/>
</dbReference>
<dbReference type="RefSeq" id="WP_121907066.1">
    <property type="nucleotide sequence ID" value="NZ_REFC01000012.1"/>
</dbReference>
<dbReference type="Gene3D" id="1.10.3470.10">
    <property type="entry name" value="ABC transporter involved in vitamin B12 uptake, BtuC"/>
    <property type="match status" value="1"/>
</dbReference>
<keyword evidence="3" id="KW-0813">Transport</keyword>